<dbReference type="PROSITE" id="PS00678">
    <property type="entry name" value="WD_REPEATS_1"/>
    <property type="match status" value="1"/>
</dbReference>
<dbReference type="RefSeq" id="XP_007391500.1">
    <property type="nucleotide sequence ID" value="XM_007391438.1"/>
</dbReference>
<sequence>MEDVISHERERAFARRAITTADLAKWSGITFESAGRLEDMPVFIPGLTEGESKSLKFRHLAFSDSRSPSEECRRFALSNDGKFLAASFWNSEALVWRLSDGLLVQRLQHQGHTGDVRSLSFSPDNHTLVSGSDDGSAIVWDIRNGRVLLRLEGQGKSVRRVAYAPHGTLIATASTQIGSGNNRSVKIWDTSTGACLHSFSYDEEIETLAFSSDGARLCIELEKHCLLYDIQTYALIATLQHDAGKTLTWSMAHEGDRIATASDGRVAIWSGVTGDKILAIEHPQELSRPVTFSPDGTEVLAGCLADKTAVTFDSRTGQLRHTFQLSDGAYRVAYSPDGEYVVLGDDNDDSGELQIFDAKSGSFLAKLEAEGKLFRVEFVPDSHHLLIDFRYQPLRLCDVQDIMRMR</sequence>
<dbReference type="STRING" id="650164.K5X7U0"/>
<dbReference type="SUPFAM" id="SSF50978">
    <property type="entry name" value="WD40 repeat-like"/>
    <property type="match status" value="1"/>
</dbReference>
<evidence type="ECO:0000256" key="3">
    <source>
        <dbReference type="PROSITE-ProRule" id="PRU00221"/>
    </source>
</evidence>
<dbReference type="InterPro" id="IPR036322">
    <property type="entry name" value="WD40_repeat_dom_sf"/>
</dbReference>
<keyword evidence="1 3" id="KW-0853">WD repeat</keyword>
<reference evidence="5 6" key="1">
    <citation type="journal article" date="2012" name="BMC Genomics">
        <title>Comparative genomics of the white-rot fungi, Phanerochaete carnosa and P. chrysosporium, to elucidate the genetic basis of the distinct wood types they colonize.</title>
        <authorList>
            <person name="Suzuki H."/>
            <person name="MacDonald J."/>
            <person name="Syed K."/>
            <person name="Salamov A."/>
            <person name="Hori C."/>
            <person name="Aerts A."/>
            <person name="Henrissat B."/>
            <person name="Wiebenga A."/>
            <person name="vanKuyk P.A."/>
            <person name="Barry K."/>
            <person name="Lindquist E."/>
            <person name="LaButti K."/>
            <person name="Lapidus A."/>
            <person name="Lucas S."/>
            <person name="Coutinho P."/>
            <person name="Gong Y."/>
            <person name="Samejima M."/>
            <person name="Mahadevan R."/>
            <person name="Abou-Zaid M."/>
            <person name="de Vries R.P."/>
            <person name="Igarashi K."/>
            <person name="Yadav J.S."/>
            <person name="Grigoriev I.V."/>
            <person name="Master E.R."/>
        </authorList>
    </citation>
    <scope>NUCLEOTIDE SEQUENCE [LARGE SCALE GENOMIC DNA]</scope>
    <source>
        <strain evidence="5 6">HHB-10118-sp</strain>
    </source>
</reference>
<dbReference type="InterPro" id="IPR019775">
    <property type="entry name" value="WD40_repeat_CS"/>
</dbReference>
<dbReference type="HOGENOM" id="CLU_000288_57_36_1"/>
<gene>
    <name evidence="5" type="ORF">PHACADRAFT_249029</name>
</gene>
<feature type="domain" description="Pyrrolo-quinoline quinone repeat" evidence="4">
    <location>
        <begin position="242"/>
        <end position="366"/>
    </location>
</feature>
<accession>K5X7U0</accession>
<keyword evidence="2" id="KW-0677">Repeat</keyword>
<keyword evidence="6" id="KW-1185">Reference proteome</keyword>
<dbReference type="InterPro" id="IPR015943">
    <property type="entry name" value="WD40/YVTN_repeat-like_dom_sf"/>
</dbReference>
<dbReference type="InterPro" id="IPR001680">
    <property type="entry name" value="WD40_rpt"/>
</dbReference>
<dbReference type="SMART" id="SM00320">
    <property type="entry name" value="WD40"/>
    <property type="match status" value="7"/>
</dbReference>
<feature type="repeat" description="WD" evidence="3">
    <location>
        <begin position="109"/>
        <end position="150"/>
    </location>
</feature>
<dbReference type="OrthoDB" id="2691981at2759"/>
<evidence type="ECO:0000256" key="2">
    <source>
        <dbReference type="ARBA" id="ARBA00022737"/>
    </source>
</evidence>
<evidence type="ECO:0000313" key="6">
    <source>
        <dbReference type="Proteomes" id="UP000008370"/>
    </source>
</evidence>
<dbReference type="InParanoid" id="K5X7U0"/>
<dbReference type="Pfam" id="PF13360">
    <property type="entry name" value="PQQ_2"/>
    <property type="match status" value="1"/>
</dbReference>
<protein>
    <recommendedName>
        <fullName evidence="4">Pyrrolo-quinoline quinone repeat domain-containing protein</fullName>
    </recommendedName>
</protein>
<dbReference type="PANTHER" id="PTHR19848">
    <property type="entry name" value="WD40 REPEAT PROTEIN"/>
    <property type="match status" value="1"/>
</dbReference>
<dbReference type="AlphaFoldDB" id="K5X7U0"/>
<name>K5X7U0_PHACS</name>
<organism evidence="5 6">
    <name type="scientific">Phanerochaete carnosa (strain HHB-10118-sp)</name>
    <name type="common">White-rot fungus</name>
    <name type="synonym">Peniophora carnosa</name>
    <dbReference type="NCBI Taxonomy" id="650164"/>
    <lineage>
        <taxon>Eukaryota</taxon>
        <taxon>Fungi</taxon>
        <taxon>Dikarya</taxon>
        <taxon>Basidiomycota</taxon>
        <taxon>Agaricomycotina</taxon>
        <taxon>Agaricomycetes</taxon>
        <taxon>Polyporales</taxon>
        <taxon>Phanerochaetaceae</taxon>
        <taxon>Phanerochaete</taxon>
    </lineage>
</organism>
<dbReference type="FunCoup" id="K5X7U0">
    <property type="interactions" value="164"/>
</dbReference>
<proteinExistence type="predicted"/>
<evidence type="ECO:0000259" key="4">
    <source>
        <dbReference type="Pfam" id="PF13360"/>
    </source>
</evidence>
<dbReference type="CDD" id="cd00200">
    <property type="entry name" value="WD40"/>
    <property type="match status" value="1"/>
</dbReference>
<dbReference type="PROSITE" id="PS50294">
    <property type="entry name" value="WD_REPEATS_REGION"/>
    <property type="match status" value="1"/>
</dbReference>
<evidence type="ECO:0000313" key="5">
    <source>
        <dbReference type="EMBL" id="EKM58912.1"/>
    </source>
</evidence>
<dbReference type="GeneID" id="18914537"/>
<dbReference type="PROSITE" id="PS50082">
    <property type="entry name" value="WD_REPEATS_2"/>
    <property type="match status" value="1"/>
</dbReference>
<dbReference type="EMBL" id="JH930469">
    <property type="protein sequence ID" value="EKM58912.1"/>
    <property type="molecule type" value="Genomic_DNA"/>
</dbReference>
<dbReference type="Proteomes" id="UP000008370">
    <property type="component" value="Unassembled WGS sequence"/>
</dbReference>
<evidence type="ECO:0000256" key="1">
    <source>
        <dbReference type="ARBA" id="ARBA00022574"/>
    </source>
</evidence>
<dbReference type="KEGG" id="pco:PHACADRAFT_249029"/>
<dbReference type="Pfam" id="PF00400">
    <property type="entry name" value="WD40"/>
    <property type="match status" value="2"/>
</dbReference>
<dbReference type="Gene3D" id="2.130.10.10">
    <property type="entry name" value="YVTN repeat-like/Quinoprotein amine dehydrogenase"/>
    <property type="match status" value="2"/>
</dbReference>
<dbReference type="PANTHER" id="PTHR19848:SF8">
    <property type="entry name" value="F-BOX AND WD REPEAT DOMAIN CONTAINING 7"/>
    <property type="match status" value="1"/>
</dbReference>
<dbReference type="InterPro" id="IPR002372">
    <property type="entry name" value="PQQ_rpt_dom"/>
</dbReference>